<protein>
    <submittedName>
        <fullName evidence="1">Uncharacterized protein</fullName>
    </submittedName>
</protein>
<dbReference type="EMBL" id="SLWF01000025">
    <property type="protein sequence ID" value="TCN81281.1"/>
    <property type="molecule type" value="Genomic_DNA"/>
</dbReference>
<evidence type="ECO:0000313" key="1">
    <source>
        <dbReference type="EMBL" id="TCN81281.1"/>
    </source>
</evidence>
<accession>A0A4R2F6T4</accession>
<proteinExistence type="predicted"/>
<comment type="caution">
    <text evidence="1">The sequence shown here is derived from an EMBL/GenBank/DDBJ whole genome shotgun (WGS) entry which is preliminary data.</text>
</comment>
<evidence type="ECO:0000313" key="2">
    <source>
        <dbReference type="Proteomes" id="UP000294832"/>
    </source>
</evidence>
<reference evidence="1 2" key="1">
    <citation type="submission" date="2019-03" db="EMBL/GenBank/DDBJ databases">
        <title>Freshwater and sediment microbial communities from various areas in North America, analyzing microbe dynamics in response to fracking.</title>
        <authorList>
            <person name="Lamendella R."/>
        </authorList>
    </citation>
    <scope>NUCLEOTIDE SEQUENCE [LARGE SCALE GENOMIC DNA]</scope>
    <source>
        <strain evidence="1 2">74A</strain>
    </source>
</reference>
<dbReference type="AlphaFoldDB" id="A0A4R2F6T4"/>
<dbReference type="OrthoDB" id="5881059at2"/>
<dbReference type="Pfam" id="PF09526">
    <property type="entry name" value="DUF2387"/>
    <property type="match status" value="1"/>
</dbReference>
<dbReference type="RefSeq" id="WP_133039877.1">
    <property type="nucleotide sequence ID" value="NZ_SLWF01000025.1"/>
</dbReference>
<sequence>MSKSRKRFVAGARCPKCQALDSIVLYKDNGVETVECIECGYHEQQTDAKVADKAQGQVIGLFKPE</sequence>
<gene>
    <name evidence="1" type="ORF">EDC91_12543</name>
</gene>
<dbReference type="NCBIfam" id="TIGR02443">
    <property type="entry name" value="YheV family putative zinc ribbon protein"/>
    <property type="match status" value="1"/>
</dbReference>
<dbReference type="InterPro" id="IPR012658">
    <property type="entry name" value="YheV"/>
</dbReference>
<organism evidence="1 2">
    <name type="scientific">Shewanella fodinae</name>
    <dbReference type="NCBI Taxonomy" id="552357"/>
    <lineage>
        <taxon>Bacteria</taxon>
        <taxon>Pseudomonadati</taxon>
        <taxon>Pseudomonadota</taxon>
        <taxon>Gammaproteobacteria</taxon>
        <taxon>Alteromonadales</taxon>
        <taxon>Shewanellaceae</taxon>
        <taxon>Shewanella</taxon>
    </lineage>
</organism>
<name>A0A4R2F6T4_9GAMM</name>
<keyword evidence="2" id="KW-1185">Reference proteome</keyword>
<dbReference type="Gene3D" id="2.20.25.10">
    <property type="match status" value="1"/>
</dbReference>
<dbReference type="Proteomes" id="UP000294832">
    <property type="component" value="Unassembled WGS sequence"/>
</dbReference>